<organism evidence="8 9">
    <name type="scientific">Rhodococcus olei</name>
    <dbReference type="NCBI Taxonomy" id="2161675"/>
    <lineage>
        <taxon>Bacteria</taxon>
        <taxon>Bacillati</taxon>
        <taxon>Actinomycetota</taxon>
        <taxon>Actinomycetes</taxon>
        <taxon>Mycobacteriales</taxon>
        <taxon>Nocardiaceae</taxon>
        <taxon>Rhodococcus</taxon>
    </lineage>
</organism>
<keyword evidence="2 6" id="KW-0812">Transmembrane</keyword>
<proteinExistence type="predicted"/>
<name>A0ABP8PB07_9NOCA</name>
<protein>
    <submittedName>
        <fullName evidence="8">FUSC family protein</fullName>
    </submittedName>
</protein>
<keyword evidence="9" id="KW-1185">Reference proteome</keyword>
<evidence type="ECO:0000256" key="6">
    <source>
        <dbReference type="SAM" id="Phobius"/>
    </source>
</evidence>
<keyword evidence="3 6" id="KW-1133">Transmembrane helix</keyword>
<evidence type="ECO:0000256" key="2">
    <source>
        <dbReference type="ARBA" id="ARBA00022692"/>
    </source>
</evidence>
<feature type="transmembrane region" description="Helical" evidence="6">
    <location>
        <begin position="123"/>
        <end position="139"/>
    </location>
</feature>
<accession>A0ABP8PB07</accession>
<feature type="transmembrane region" description="Helical" evidence="6">
    <location>
        <begin position="313"/>
        <end position="334"/>
    </location>
</feature>
<dbReference type="Proteomes" id="UP001501183">
    <property type="component" value="Unassembled WGS sequence"/>
</dbReference>
<dbReference type="InterPro" id="IPR049453">
    <property type="entry name" value="Memb_transporter_dom"/>
</dbReference>
<evidence type="ECO:0000256" key="4">
    <source>
        <dbReference type="ARBA" id="ARBA00023136"/>
    </source>
</evidence>
<evidence type="ECO:0000256" key="3">
    <source>
        <dbReference type="ARBA" id="ARBA00022989"/>
    </source>
</evidence>
<feature type="compositionally biased region" description="Pro residues" evidence="5">
    <location>
        <begin position="387"/>
        <end position="399"/>
    </location>
</feature>
<feature type="domain" description="Integral membrane bound transporter" evidence="7">
    <location>
        <begin position="204"/>
        <end position="330"/>
    </location>
</feature>
<feature type="transmembrane region" description="Helical" evidence="6">
    <location>
        <begin position="189"/>
        <end position="211"/>
    </location>
</feature>
<reference evidence="9" key="1">
    <citation type="journal article" date="2019" name="Int. J. Syst. Evol. Microbiol.">
        <title>The Global Catalogue of Microorganisms (GCM) 10K type strain sequencing project: providing services to taxonomists for standard genome sequencing and annotation.</title>
        <authorList>
            <consortium name="The Broad Institute Genomics Platform"/>
            <consortium name="The Broad Institute Genome Sequencing Center for Infectious Disease"/>
            <person name="Wu L."/>
            <person name="Ma J."/>
        </authorList>
    </citation>
    <scope>NUCLEOTIDE SEQUENCE [LARGE SCALE GENOMIC DNA]</scope>
    <source>
        <strain evidence="9">JCM 32206</strain>
    </source>
</reference>
<evidence type="ECO:0000313" key="9">
    <source>
        <dbReference type="Proteomes" id="UP001501183"/>
    </source>
</evidence>
<comment type="caution">
    <text evidence="8">The sequence shown here is derived from an EMBL/GenBank/DDBJ whole genome shotgun (WGS) entry which is preliminary data.</text>
</comment>
<comment type="subcellular location">
    <subcellularLocation>
        <location evidence="1">Membrane</location>
        <topology evidence="1">Multi-pass membrane protein</topology>
    </subcellularLocation>
</comment>
<feature type="transmembrane region" description="Helical" evidence="6">
    <location>
        <begin position="145"/>
        <end position="168"/>
    </location>
</feature>
<feature type="transmembrane region" description="Helical" evidence="6">
    <location>
        <begin position="69"/>
        <end position="89"/>
    </location>
</feature>
<dbReference type="Pfam" id="PF13515">
    <property type="entry name" value="FUSC_2"/>
    <property type="match status" value="1"/>
</dbReference>
<gene>
    <name evidence="8" type="ORF">GCM10023094_38510</name>
</gene>
<evidence type="ECO:0000259" key="7">
    <source>
        <dbReference type="Pfam" id="PF13515"/>
    </source>
</evidence>
<evidence type="ECO:0000256" key="5">
    <source>
        <dbReference type="SAM" id="MobiDB-lite"/>
    </source>
</evidence>
<evidence type="ECO:0000313" key="8">
    <source>
        <dbReference type="EMBL" id="GAA4484736.1"/>
    </source>
</evidence>
<feature type="transmembrane region" description="Helical" evidence="6">
    <location>
        <begin position="287"/>
        <end position="307"/>
    </location>
</feature>
<evidence type="ECO:0000256" key="1">
    <source>
        <dbReference type="ARBA" id="ARBA00004141"/>
    </source>
</evidence>
<sequence>MHGVRAHARGLASVGPAANDHVHAFRVAAGLAVPGSALVAGGRPDLIVFAVFGAVTGMYGRTEAPRRRVVHQAQAAAILVAGVGTGVLLSGVHAGLWVLVVTTVVFATVGSLVTDHLGLTPEGPFFGIFALGAVAMVPADRVAAWVGLSICAATALLCLLISVAGSVVEQIRDPGSASRSMPAARPGATCTLVHAVRYASAISIAGVAGLLLGVDHANWAMAAAAVPLAAADPVGRVHRGLHRIVGTFAGLAVTAVLLLPHPAETLLGLCVMALLFPTELFIARNYALALGFFTPLIMVMTDLAAPAEPLALLVFRGIDTVIGVGAGIAVALVVRGPERGHTPRPGGTTRADHEQGGVTPVRASPGSRPVGAPPTEQTVRCTTLGAAPPPGAPSSPLPHCPTSSPPTAG</sequence>
<dbReference type="RefSeq" id="WP_345348686.1">
    <property type="nucleotide sequence ID" value="NZ_BAABFB010000059.1"/>
</dbReference>
<feature type="transmembrane region" description="Helical" evidence="6">
    <location>
        <begin position="241"/>
        <end position="259"/>
    </location>
</feature>
<feature type="region of interest" description="Disordered" evidence="5">
    <location>
        <begin position="337"/>
        <end position="409"/>
    </location>
</feature>
<dbReference type="EMBL" id="BAABFB010000059">
    <property type="protein sequence ID" value="GAA4484736.1"/>
    <property type="molecule type" value="Genomic_DNA"/>
</dbReference>
<keyword evidence="4 6" id="KW-0472">Membrane</keyword>